<feature type="domain" description="6-phosphogluconate dehydrogenase NADP-binding" evidence="3">
    <location>
        <begin position="7"/>
        <end position="161"/>
    </location>
</feature>
<dbReference type="PIRSF" id="PIRSF000103">
    <property type="entry name" value="HIBADH"/>
    <property type="match status" value="1"/>
</dbReference>
<dbReference type="InterPro" id="IPR015815">
    <property type="entry name" value="HIBADH-related"/>
</dbReference>
<evidence type="ECO:0000256" key="2">
    <source>
        <dbReference type="ARBA" id="ARBA00023027"/>
    </source>
</evidence>
<reference evidence="6" key="1">
    <citation type="journal article" date="2019" name="Int. J. Syst. Evol. Microbiol.">
        <title>The Global Catalogue of Microorganisms (GCM) 10K type strain sequencing project: providing services to taxonomists for standard genome sequencing and annotation.</title>
        <authorList>
            <consortium name="The Broad Institute Genomics Platform"/>
            <consortium name="The Broad Institute Genome Sequencing Center for Infectious Disease"/>
            <person name="Wu L."/>
            <person name="Ma J."/>
        </authorList>
    </citation>
    <scope>NUCLEOTIDE SEQUENCE [LARGE SCALE GENOMIC DNA]</scope>
    <source>
        <strain evidence="6">JCM 17190</strain>
    </source>
</reference>
<evidence type="ECO:0000259" key="4">
    <source>
        <dbReference type="Pfam" id="PF14833"/>
    </source>
</evidence>
<dbReference type="Pfam" id="PF14833">
    <property type="entry name" value="NAD_binding_11"/>
    <property type="match status" value="1"/>
</dbReference>
<dbReference type="Pfam" id="PF03446">
    <property type="entry name" value="NAD_binding_2"/>
    <property type="match status" value="1"/>
</dbReference>
<dbReference type="Gene3D" id="1.10.1040.10">
    <property type="entry name" value="N-(1-d-carboxylethyl)-l-norvaline Dehydrogenase, domain 2"/>
    <property type="match status" value="1"/>
</dbReference>
<evidence type="ECO:0000256" key="1">
    <source>
        <dbReference type="ARBA" id="ARBA00023002"/>
    </source>
</evidence>
<dbReference type="InterPro" id="IPR036291">
    <property type="entry name" value="NAD(P)-bd_dom_sf"/>
</dbReference>
<evidence type="ECO:0000313" key="5">
    <source>
        <dbReference type="EMBL" id="GAA3868833.1"/>
    </source>
</evidence>
<dbReference type="InterPro" id="IPR006115">
    <property type="entry name" value="6PGDH_NADP-bd"/>
</dbReference>
<name>A0ABP7K9M1_9RHOB</name>
<proteinExistence type="predicted"/>
<dbReference type="InterPro" id="IPR029154">
    <property type="entry name" value="HIBADH-like_NADP-bd"/>
</dbReference>
<evidence type="ECO:0000259" key="3">
    <source>
        <dbReference type="Pfam" id="PF03446"/>
    </source>
</evidence>
<dbReference type="SUPFAM" id="SSF48179">
    <property type="entry name" value="6-phosphogluconate dehydrogenase C-terminal domain-like"/>
    <property type="match status" value="1"/>
</dbReference>
<accession>A0ABP7K9M1</accession>
<dbReference type="InterPro" id="IPR008927">
    <property type="entry name" value="6-PGluconate_DH-like_C_sf"/>
</dbReference>
<dbReference type="PANTHER" id="PTHR43060">
    <property type="entry name" value="3-HYDROXYISOBUTYRATE DEHYDROGENASE-LIKE 1, MITOCHONDRIAL-RELATED"/>
    <property type="match status" value="1"/>
</dbReference>
<dbReference type="PANTHER" id="PTHR43060:SF15">
    <property type="entry name" value="3-HYDROXYISOBUTYRATE DEHYDROGENASE-LIKE 1, MITOCHONDRIAL-RELATED"/>
    <property type="match status" value="1"/>
</dbReference>
<dbReference type="SUPFAM" id="SSF51735">
    <property type="entry name" value="NAD(P)-binding Rossmann-fold domains"/>
    <property type="match status" value="1"/>
</dbReference>
<evidence type="ECO:0000313" key="6">
    <source>
        <dbReference type="Proteomes" id="UP001399917"/>
    </source>
</evidence>
<keyword evidence="1" id="KW-0560">Oxidoreductase</keyword>
<dbReference type="Gene3D" id="3.40.50.720">
    <property type="entry name" value="NAD(P)-binding Rossmann-like Domain"/>
    <property type="match status" value="1"/>
</dbReference>
<organism evidence="5 6">
    <name type="scientific">Celeribacter arenosi</name>
    <dbReference type="NCBI Taxonomy" id="792649"/>
    <lineage>
        <taxon>Bacteria</taxon>
        <taxon>Pseudomonadati</taxon>
        <taxon>Pseudomonadota</taxon>
        <taxon>Alphaproteobacteria</taxon>
        <taxon>Rhodobacterales</taxon>
        <taxon>Roseobacteraceae</taxon>
        <taxon>Celeribacter</taxon>
    </lineage>
</organism>
<gene>
    <name evidence="5" type="primary">mmsB</name>
    <name evidence="5" type="ORF">GCM10022404_18660</name>
</gene>
<dbReference type="InterPro" id="IPR013328">
    <property type="entry name" value="6PGD_dom2"/>
</dbReference>
<keyword evidence="6" id="KW-1185">Reference proteome</keyword>
<feature type="domain" description="3-hydroxyisobutyrate dehydrogenase-like NAD-binding" evidence="4">
    <location>
        <begin position="164"/>
        <end position="250"/>
    </location>
</feature>
<keyword evidence="2" id="KW-0520">NAD</keyword>
<dbReference type="EMBL" id="BAABDF010000007">
    <property type="protein sequence ID" value="GAA3868833.1"/>
    <property type="molecule type" value="Genomic_DNA"/>
</dbReference>
<dbReference type="RefSeq" id="WP_344846645.1">
    <property type="nucleotide sequence ID" value="NZ_BAABDF010000007.1"/>
</dbReference>
<dbReference type="Proteomes" id="UP001399917">
    <property type="component" value="Unassembled WGS sequence"/>
</dbReference>
<protein>
    <submittedName>
        <fullName evidence="5">3-hydroxyisobutyrate dehydrogenase</fullName>
    </submittedName>
</protein>
<sequence length="271" mass="29062">MSNTGTKIGFAGVGRMGHGMLANLRKSGILATGFDIRPPSDFPDLPVTDDADAFAADLVELHSVVRDAGETDEVLFGRQGFVSRAPNLKTIVIHSTLSPDYVRGLRARVPSHIDLVDAPMSGAEVGAIEATLAFMIGGKDETVTRLMPQFTAMGKNIHHMGEFGMGMQAKVLNNLLCASHTAMSRLVLDWADQSGLDRAKLLALIETATGQNWFTSRFEQIEFARHGFEPDNTIGILVKDVSCALDAAPDGADTSLPEVVRATMRGLTPIT</sequence>
<comment type="caution">
    <text evidence="5">The sequence shown here is derived from an EMBL/GenBank/DDBJ whole genome shotgun (WGS) entry which is preliminary data.</text>
</comment>